<dbReference type="GO" id="GO:0051082">
    <property type="term" value="F:unfolded protein binding"/>
    <property type="evidence" value="ECO:0007669"/>
    <property type="project" value="EnsemblFungi"/>
</dbReference>
<evidence type="ECO:0000313" key="8">
    <source>
        <dbReference type="Proteomes" id="UP000019384"/>
    </source>
</evidence>
<dbReference type="HOGENOM" id="CLU_047737_4_0_1"/>
<evidence type="ECO:0000256" key="6">
    <source>
        <dbReference type="SAM" id="MobiDB-lite"/>
    </source>
</evidence>
<evidence type="ECO:0000256" key="3">
    <source>
        <dbReference type="ARBA" id="ARBA00022989"/>
    </source>
</evidence>
<evidence type="ECO:0000256" key="4">
    <source>
        <dbReference type="ARBA" id="ARBA00023136"/>
    </source>
</evidence>
<dbReference type="RefSeq" id="XP_022460842.1">
    <property type="nucleotide sequence ID" value="XM_022605962.1"/>
</dbReference>
<dbReference type="PROSITE" id="PS50895">
    <property type="entry name" value="SURF1"/>
    <property type="match status" value="1"/>
</dbReference>
<keyword evidence="4 5" id="KW-0472">Membrane</keyword>
<comment type="similarity">
    <text evidence="5">Belongs to the SURF1 family.</text>
</comment>
<comment type="subcellular location">
    <subcellularLocation>
        <location evidence="1">Membrane</location>
    </subcellularLocation>
    <subcellularLocation>
        <location evidence="5">Mitochondrion inner membrane</location>
        <topology evidence="5">Multi-pass membrane protein</topology>
    </subcellularLocation>
</comment>
<feature type="transmembrane region" description="Helical" evidence="5">
    <location>
        <begin position="313"/>
        <end position="334"/>
    </location>
</feature>
<dbReference type="GO" id="GO:0005743">
    <property type="term" value="C:mitochondrial inner membrane"/>
    <property type="evidence" value="ECO:0007669"/>
    <property type="project" value="UniProtKB-SubCell"/>
</dbReference>
<sequence length="354" mass="40170">MLKVFTLNTGKSIFGTSALRQRRWGSVKTDNIDWKPFKSEKQLTSHSSTKRGSKSRNVVLGLLCLTPVVTLGLGIWQVQRLKWKNKLVAECEDRLTYSPLPLPKSITAADVPNFEYRKVSLKGRFDYDHEMFVGPRLNDGQKGYLLVTPFIRSSGGEKVLVERGWISDDKVVKEDRNLQHLSCPEGEIEIVGLLKVPPVKGMFHIDHDVGARLFHYVDVNAMADFSGSGKVYVQAIEDFRDHPEWQHEATEQPKGEKPSGWKLWGNKDTKETSAAKPVKLSDDSSEVFDPNQFRRAGVPLGKEPKIDYKNNHFQYVVTWLGLSFASAILLFLTLRKGKFVDPTKEKLKHASRFN</sequence>
<evidence type="ECO:0000256" key="1">
    <source>
        <dbReference type="ARBA" id="ARBA00004370"/>
    </source>
</evidence>
<dbReference type="EMBL" id="HG793130">
    <property type="protein sequence ID" value="CDK28852.1"/>
    <property type="molecule type" value="Genomic_DNA"/>
</dbReference>
<keyword evidence="8" id="KW-1185">Reference proteome</keyword>
<dbReference type="PANTHER" id="PTHR23427:SF2">
    <property type="entry name" value="SURFEIT LOCUS PROTEIN 1"/>
    <property type="match status" value="1"/>
</dbReference>
<dbReference type="STRING" id="1382522.W6MU37"/>
<keyword evidence="5" id="KW-0999">Mitochondrion inner membrane</keyword>
<reference evidence="7" key="1">
    <citation type="submission" date="2013-12" db="EMBL/GenBank/DDBJ databases">
        <authorList>
            <person name="Genoscope - CEA"/>
        </authorList>
    </citation>
    <scope>NUCLEOTIDE SEQUENCE</scope>
    <source>
        <strain evidence="7">CBS 1993</strain>
    </source>
</reference>
<dbReference type="CDD" id="cd06662">
    <property type="entry name" value="SURF1"/>
    <property type="match status" value="1"/>
</dbReference>
<dbReference type="InterPro" id="IPR045214">
    <property type="entry name" value="Surf1/Surf4"/>
</dbReference>
<protein>
    <recommendedName>
        <fullName evidence="5">SURF1-like protein</fullName>
    </recommendedName>
</protein>
<dbReference type="GeneID" id="34522230"/>
<keyword evidence="2 5" id="KW-0812">Transmembrane</keyword>
<dbReference type="AlphaFoldDB" id="W6MU37"/>
<dbReference type="Pfam" id="PF02104">
    <property type="entry name" value="SURF1"/>
    <property type="match status" value="1"/>
</dbReference>
<evidence type="ECO:0000256" key="5">
    <source>
        <dbReference type="RuleBase" id="RU363076"/>
    </source>
</evidence>
<proteinExistence type="inferred from homology"/>
<accession>W6MU37</accession>
<feature type="transmembrane region" description="Helical" evidence="5">
    <location>
        <begin position="58"/>
        <end position="76"/>
    </location>
</feature>
<evidence type="ECO:0000313" key="7">
    <source>
        <dbReference type="EMBL" id="CDK28852.1"/>
    </source>
</evidence>
<keyword evidence="3 5" id="KW-1133">Transmembrane helix</keyword>
<dbReference type="Proteomes" id="UP000019384">
    <property type="component" value="Unassembled WGS sequence"/>
</dbReference>
<evidence type="ECO:0000256" key="2">
    <source>
        <dbReference type="ARBA" id="ARBA00022692"/>
    </source>
</evidence>
<feature type="region of interest" description="Disordered" evidence="6">
    <location>
        <begin position="246"/>
        <end position="267"/>
    </location>
</feature>
<keyword evidence="5" id="KW-0496">Mitochondrion</keyword>
<reference evidence="7" key="2">
    <citation type="submission" date="2014-02" db="EMBL/GenBank/DDBJ databases">
        <title>Complete DNA sequence of /Kuraishia capsulata/ illustrates novel genomic features among budding yeasts (/Saccharomycotina/).</title>
        <authorList>
            <person name="Morales L."/>
            <person name="Noel B."/>
            <person name="Porcel B."/>
            <person name="Marcet-Houben M."/>
            <person name="Hullo M-F."/>
            <person name="Sacerdot C."/>
            <person name="Tekaia F."/>
            <person name="Leh-Louis V."/>
            <person name="Despons L."/>
            <person name="Khanna V."/>
            <person name="Aury J-M."/>
            <person name="Barbe V."/>
            <person name="Couloux A."/>
            <person name="Labadie K."/>
            <person name="Pelletier E."/>
            <person name="Souciet J-L."/>
            <person name="Boekhout T."/>
            <person name="Gabaldon T."/>
            <person name="Wincker P."/>
            <person name="Dujon B."/>
        </authorList>
    </citation>
    <scope>NUCLEOTIDE SEQUENCE</scope>
    <source>
        <strain evidence="7">CBS 1993</strain>
    </source>
</reference>
<dbReference type="PANTHER" id="PTHR23427">
    <property type="entry name" value="SURFEIT LOCUS PROTEIN"/>
    <property type="match status" value="1"/>
</dbReference>
<dbReference type="InterPro" id="IPR002994">
    <property type="entry name" value="Surf1/Shy1"/>
</dbReference>
<dbReference type="OrthoDB" id="10040024at2759"/>
<organism evidence="7 8">
    <name type="scientific">Kuraishia capsulata CBS 1993</name>
    <dbReference type="NCBI Taxonomy" id="1382522"/>
    <lineage>
        <taxon>Eukaryota</taxon>
        <taxon>Fungi</taxon>
        <taxon>Dikarya</taxon>
        <taxon>Ascomycota</taxon>
        <taxon>Saccharomycotina</taxon>
        <taxon>Pichiomycetes</taxon>
        <taxon>Pichiales</taxon>
        <taxon>Pichiaceae</taxon>
        <taxon>Kuraishia</taxon>
    </lineage>
</organism>
<gene>
    <name evidence="7" type="ORF">KUCA_T00004837001</name>
</gene>
<comment type="function">
    <text evidence="5">Probably involved in the biogenesis of the COX complex.</text>
</comment>
<name>W6MU37_9ASCO</name>
<dbReference type="GO" id="GO:0033617">
    <property type="term" value="P:mitochondrial respiratory chain complex IV assembly"/>
    <property type="evidence" value="ECO:0007669"/>
    <property type="project" value="EnsemblFungi"/>
</dbReference>